<keyword evidence="3" id="KW-1185">Reference proteome</keyword>
<dbReference type="Proteomes" id="UP000233786">
    <property type="component" value="Unassembled WGS sequence"/>
</dbReference>
<sequence>MTTTTTTRAGLRKPTPGRHRIPQATSPVALFTDTTETRSGSGHADTSTDDHGVTHERHQHSKNRTAGGRLITTSSATKCRRIFAVGCHNCATNRALHP</sequence>
<dbReference type="EMBL" id="PJNB01000001">
    <property type="protein sequence ID" value="PKW19272.1"/>
    <property type="molecule type" value="Genomic_DNA"/>
</dbReference>
<evidence type="ECO:0000256" key="1">
    <source>
        <dbReference type="SAM" id="MobiDB-lite"/>
    </source>
</evidence>
<reference evidence="2" key="1">
    <citation type="submission" date="2017-12" db="EMBL/GenBank/DDBJ databases">
        <title>Sequencing the genomes of 1000 Actinobacteria strains.</title>
        <authorList>
            <person name="Klenk H.-P."/>
        </authorList>
    </citation>
    <scope>NUCLEOTIDE SEQUENCE [LARGE SCALE GENOMIC DNA]</scope>
    <source>
        <strain evidence="2">DSM 44228</strain>
    </source>
</reference>
<proteinExistence type="predicted"/>
<accession>A0A2N3Y8M8</accession>
<dbReference type="STRING" id="994479.GCA_000194155_00731"/>
<feature type="compositionally biased region" description="Basic and acidic residues" evidence="1">
    <location>
        <begin position="46"/>
        <end position="56"/>
    </location>
</feature>
<organism evidence="2 3">
    <name type="scientific">Saccharopolyspora spinosa</name>
    <dbReference type="NCBI Taxonomy" id="60894"/>
    <lineage>
        <taxon>Bacteria</taxon>
        <taxon>Bacillati</taxon>
        <taxon>Actinomycetota</taxon>
        <taxon>Actinomycetes</taxon>
        <taxon>Pseudonocardiales</taxon>
        <taxon>Pseudonocardiaceae</taxon>
        <taxon>Saccharopolyspora</taxon>
    </lineage>
</organism>
<evidence type="ECO:0000313" key="3">
    <source>
        <dbReference type="Proteomes" id="UP000233786"/>
    </source>
</evidence>
<dbReference type="AlphaFoldDB" id="A0A2N3Y8M8"/>
<comment type="caution">
    <text evidence="2">The sequence shown here is derived from an EMBL/GenBank/DDBJ whole genome shotgun (WGS) entry which is preliminary data.</text>
</comment>
<feature type="region of interest" description="Disordered" evidence="1">
    <location>
        <begin position="1"/>
        <end position="69"/>
    </location>
</feature>
<name>A0A2N3Y8M8_SACSN</name>
<protein>
    <submittedName>
        <fullName evidence="2">Uncharacterized protein</fullName>
    </submittedName>
</protein>
<evidence type="ECO:0000313" key="2">
    <source>
        <dbReference type="EMBL" id="PKW19272.1"/>
    </source>
</evidence>
<gene>
    <name evidence="2" type="ORF">A8926_7436</name>
</gene>